<sequence length="1000" mass="112517">MDPITAIGAGASVLQLIGVAGTAIKYLNDIKNAPRERFRLAQELNSLYGILIELESRAGEAKASGDDKWLRGLQSLTVKFGPLEQLQTALELIGNKVKPALRVKKVGKAIIWPFTKKEVEEILKQVERHKATISFALQGDQMNLAKAIKADTMHIPALINGVQEIQVGVTNLQDRQEMERVQKVVDWFSFLSFGDRHNDVLSRRCEGTGKWLFETPEVSAWLSSSDKASLWCSGIPGAGKTTIAAIMTEHIEQNLVHDQSIAVACVYCNYKDKMAQTPANLLANIWMQIRQKGGLSPDVEELYASSVTKGSSTRPRLDDIIKILKAEVDRHVNVYVVIDALDECEPAYRLRLLTELKALQPKLKLMVTSRYFDAFGADMGVDTDVEILASDNDIKRYVQERVSTTPRLGRWIAADSSLQATIETKVIEAAQNMFLMAKLLLDSLVTKMTRKALQEAIEELPKTLHETYDDALSRINKQNEDEKELAERILSWISYAFRPLNIMELRHALAVTPGEEHFDESNMPDEEDLPSVCAGLIYIEEGSKIVRLAHYTAQDYLESIRDQSFVDACRLVAATCLTYLSYEGNRLCCNGRHYIYRFGQDGYSRDRVDGFMSCPHAAQILNASETAKDGTDGDKTSFYHAKSGTPLALYQYAAHYWARHIKDRLEKELQPLAMKFILDDLNRQMALGVIRQLWWTTRIKGSLTVAVHYDLRHICHILLEQHPYDLNDDEGEGYRSLLSAAELGRDRVIKLLLQQTDLQSLVDGDRDFVLTPLSWVAWTGNRAAVYFLLQSAGIISADDLTPESGRYSVYKSQKLPENHDPLIEGLKSMHVSATIPLIAVLSNVATLQSALSKPGANIEDRDPTHEKTALHHASQSGRTGIVELLLSKGADVRARDFYGETPLHYAVDSGNLEVVKLLVEAGSDLDARNDNGELPTEMLRIRAGDIPCPIHQDELWEETHEFLFGEMVRREGKEIQLRQTERREVRKKYGASWREFHKES</sequence>
<dbReference type="AlphaFoldDB" id="A0A8H3EZ07"/>
<evidence type="ECO:0000259" key="4">
    <source>
        <dbReference type="Pfam" id="PF24883"/>
    </source>
</evidence>
<dbReference type="InterPro" id="IPR002110">
    <property type="entry name" value="Ankyrin_rpt"/>
</dbReference>
<dbReference type="PANTHER" id="PTHR10039">
    <property type="entry name" value="AMELOGENIN"/>
    <property type="match status" value="1"/>
</dbReference>
<dbReference type="PROSITE" id="PS50297">
    <property type="entry name" value="ANK_REP_REGION"/>
    <property type="match status" value="2"/>
</dbReference>
<dbReference type="InterPro" id="IPR056884">
    <property type="entry name" value="NPHP3-like_N"/>
</dbReference>
<comment type="caution">
    <text evidence="5">The sequence shown here is derived from an EMBL/GenBank/DDBJ whole genome shotgun (WGS) entry which is preliminary data.</text>
</comment>
<evidence type="ECO:0000256" key="1">
    <source>
        <dbReference type="ARBA" id="ARBA00022737"/>
    </source>
</evidence>
<organism evidence="5 6">
    <name type="scientific">Alectoria fallacina</name>
    <dbReference type="NCBI Taxonomy" id="1903189"/>
    <lineage>
        <taxon>Eukaryota</taxon>
        <taxon>Fungi</taxon>
        <taxon>Dikarya</taxon>
        <taxon>Ascomycota</taxon>
        <taxon>Pezizomycotina</taxon>
        <taxon>Lecanoromycetes</taxon>
        <taxon>OSLEUM clade</taxon>
        <taxon>Lecanoromycetidae</taxon>
        <taxon>Lecanorales</taxon>
        <taxon>Lecanorineae</taxon>
        <taxon>Parmeliaceae</taxon>
        <taxon>Alectoria</taxon>
    </lineage>
</organism>
<feature type="domain" description="Nephrocystin 3-like N-terminal" evidence="4">
    <location>
        <begin position="207"/>
        <end position="370"/>
    </location>
</feature>
<evidence type="ECO:0000313" key="6">
    <source>
        <dbReference type="Proteomes" id="UP000664203"/>
    </source>
</evidence>
<dbReference type="SUPFAM" id="SSF52540">
    <property type="entry name" value="P-loop containing nucleoside triphosphate hydrolases"/>
    <property type="match status" value="1"/>
</dbReference>
<accession>A0A8H3EZ07</accession>
<keyword evidence="1" id="KW-0677">Repeat</keyword>
<dbReference type="InterPro" id="IPR027417">
    <property type="entry name" value="P-loop_NTPase"/>
</dbReference>
<dbReference type="Pfam" id="PF12796">
    <property type="entry name" value="Ank_2"/>
    <property type="match status" value="1"/>
</dbReference>
<dbReference type="PANTHER" id="PTHR10039:SF15">
    <property type="entry name" value="NACHT DOMAIN-CONTAINING PROTEIN"/>
    <property type="match status" value="1"/>
</dbReference>
<proteinExistence type="predicted"/>
<protein>
    <recommendedName>
        <fullName evidence="7">Ankyrin repeat protein</fullName>
    </recommendedName>
</protein>
<dbReference type="InterPro" id="IPR054471">
    <property type="entry name" value="GPIID_WHD"/>
</dbReference>
<dbReference type="Pfam" id="PF24883">
    <property type="entry name" value="NPHP3_N"/>
    <property type="match status" value="1"/>
</dbReference>
<name>A0A8H3EZ07_9LECA</name>
<evidence type="ECO:0000313" key="5">
    <source>
        <dbReference type="EMBL" id="CAF9914478.1"/>
    </source>
</evidence>
<dbReference type="Gene3D" id="1.25.40.20">
    <property type="entry name" value="Ankyrin repeat-containing domain"/>
    <property type="match status" value="3"/>
</dbReference>
<gene>
    <name evidence="5" type="ORF">ALECFALPRED_009603</name>
</gene>
<keyword evidence="6" id="KW-1185">Reference proteome</keyword>
<feature type="repeat" description="ANK" evidence="2">
    <location>
        <begin position="898"/>
        <end position="930"/>
    </location>
</feature>
<dbReference type="SMART" id="SM00248">
    <property type="entry name" value="ANK"/>
    <property type="match status" value="5"/>
</dbReference>
<dbReference type="Gene3D" id="3.40.50.300">
    <property type="entry name" value="P-loop containing nucleotide triphosphate hydrolases"/>
    <property type="match status" value="1"/>
</dbReference>
<dbReference type="PROSITE" id="PS50088">
    <property type="entry name" value="ANK_REPEAT"/>
    <property type="match status" value="2"/>
</dbReference>
<evidence type="ECO:0000256" key="2">
    <source>
        <dbReference type="PROSITE-ProRule" id="PRU00023"/>
    </source>
</evidence>
<evidence type="ECO:0000259" key="3">
    <source>
        <dbReference type="Pfam" id="PF22939"/>
    </source>
</evidence>
<dbReference type="EMBL" id="CAJPDR010000073">
    <property type="protein sequence ID" value="CAF9914478.1"/>
    <property type="molecule type" value="Genomic_DNA"/>
</dbReference>
<dbReference type="SUPFAM" id="SSF48403">
    <property type="entry name" value="Ankyrin repeat"/>
    <property type="match status" value="1"/>
</dbReference>
<evidence type="ECO:0008006" key="7">
    <source>
        <dbReference type="Google" id="ProtNLM"/>
    </source>
</evidence>
<feature type="repeat" description="ANK" evidence="2">
    <location>
        <begin position="865"/>
        <end position="897"/>
    </location>
</feature>
<dbReference type="Pfam" id="PF22939">
    <property type="entry name" value="WHD_GPIID"/>
    <property type="match status" value="1"/>
</dbReference>
<dbReference type="OrthoDB" id="195446at2759"/>
<keyword evidence="2" id="KW-0040">ANK repeat</keyword>
<feature type="domain" description="GPI inositol-deacylase winged helix" evidence="3">
    <location>
        <begin position="481"/>
        <end position="559"/>
    </location>
</feature>
<dbReference type="Proteomes" id="UP000664203">
    <property type="component" value="Unassembled WGS sequence"/>
</dbReference>
<dbReference type="InterPro" id="IPR036770">
    <property type="entry name" value="Ankyrin_rpt-contain_sf"/>
</dbReference>
<reference evidence="5" key="1">
    <citation type="submission" date="2021-03" db="EMBL/GenBank/DDBJ databases">
        <authorList>
            <person name="Tagirdzhanova G."/>
        </authorList>
    </citation>
    <scope>NUCLEOTIDE SEQUENCE</scope>
</reference>